<dbReference type="GO" id="GO:0008061">
    <property type="term" value="F:chitin binding"/>
    <property type="evidence" value="ECO:0007669"/>
    <property type="project" value="UniProtKB-KW"/>
</dbReference>
<feature type="compositionally biased region" description="Basic and acidic residues" evidence="6">
    <location>
        <begin position="379"/>
        <end position="397"/>
    </location>
</feature>
<name>A0AAJ7EAQ2_PAPXU</name>
<dbReference type="InterPro" id="IPR036508">
    <property type="entry name" value="Chitin-bd_dom_sf"/>
</dbReference>
<dbReference type="InterPro" id="IPR051940">
    <property type="entry name" value="Chitin_bind-dev_reg"/>
</dbReference>
<dbReference type="SUPFAM" id="SSF57625">
    <property type="entry name" value="Invertebrate chitin-binding proteins"/>
    <property type="match status" value="4"/>
</dbReference>
<evidence type="ECO:0000256" key="7">
    <source>
        <dbReference type="SAM" id="SignalP"/>
    </source>
</evidence>
<dbReference type="Proteomes" id="UP000694872">
    <property type="component" value="Unplaced"/>
</dbReference>
<dbReference type="SMART" id="SM00494">
    <property type="entry name" value="ChtBD2"/>
    <property type="match status" value="4"/>
</dbReference>
<gene>
    <name evidence="9" type="primary">LOC106119271</name>
</gene>
<keyword evidence="2 7" id="KW-0732">Signal</keyword>
<reference evidence="9" key="1">
    <citation type="submission" date="2025-08" db="UniProtKB">
        <authorList>
            <consortium name="RefSeq"/>
        </authorList>
    </citation>
    <scope>IDENTIFICATION</scope>
</reference>
<dbReference type="KEGG" id="pxu:106119271"/>
<feature type="compositionally biased region" description="Acidic residues" evidence="6">
    <location>
        <begin position="481"/>
        <end position="490"/>
    </location>
</feature>
<dbReference type="AlphaFoldDB" id="A0AAJ7EAQ2"/>
<evidence type="ECO:0000259" key="8">
    <source>
        <dbReference type="PROSITE" id="PS50940"/>
    </source>
</evidence>
<feature type="compositionally biased region" description="Acidic residues" evidence="6">
    <location>
        <begin position="411"/>
        <end position="422"/>
    </location>
</feature>
<keyword evidence="4" id="KW-1015">Disulfide bond</keyword>
<evidence type="ECO:0000256" key="6">
    <source>
        <dbReference type="SAM" id="MobiDB-lite"/>
    </source>
</evidence>
<organism evidence="9">
    <name type="scientific">Papilio xuthus</name>
    <name type="common">Asian swallowtail butterfly</name>
    <dbReference type="NCBI Taxonomy" id="66420"/>
    <lineage>
        <taxon>Eukaryota</taxon>
        <taxon>Metazoa</taxon>
        <taxon>Ecdysozoa</taxon>
        <taxon>Arthropoda</taxon>
        <taxon>Hexapoda</taxon>
        <taxon>Insecta</taxon>
        <taxon>Pterygota</taxon>
        <taxon>Neoptera</taxon>
        <taxon>Endopterygota</taxon>
        <taxon>Lepidoptera</taxon>
        <taxon>Glossata</taxon>
        <taxon>Ditrysia</taxon>
        <taxon>Papilionoidea</taxon>
        <taxon>Papilionidae</taxon>
        <taxon>Papilioninae</taxon>
        <taxon>Papilio</taxon>
    </lineage>
</organism>
<evidence type="ECO:0000256" key="3">
    <source>
        <dbReference type="ARBA" id="ARBA00022737"/>
    </source>
</evidence>
<keyword evidence="3" id="KW-0677">Repeat</keyword>
<feature type="chain" id="PRO_5042563599" evidence="7">
    <location>
        <begin position="16"/>
        <end position="558"/>
    </location>
</feature>
<dbReference type="GeneID" id="106119271"/>
<feature type="compositionally biased region" description="Acidic residues" evidence="6">
    <location>
        <begin position="522"/>
        <end position="533"/>
    </location>
</feature>
<feature type="domain" description="Chitin-binding type-2" evidence="8">
    <location>
        <begin position="18"/>
        <end position="79"/>
    </location>
</feature>
<sequence length="558" mass="62308">MRVLAVILLVTAVVAEDGALCPKEQDANYEVDRLVAHEDCNKFYKCVQGEPVEMICPEGLLFNSVFRFCDWTLNVDCAERRMPTERAILVTEVTEAKPEGEASGDSEESNEIELLENGCPVDPVIHWLVPDEEDCSAFYYCVWGTKVQRSCPHGLHFNKNLQVCDWAQFANCTATGTTSTTTDATPPPTTVAACIGELAILILSISVAYAVNSCPGPEAWSENVFLQHEDCQKFYRCVFGQPIEMSCPAGLYFNLETLECDWKANVDCPNDESDEEQGSLFLENGCPRNYSLHWLLPHENDCNLFYTCISGRKLKRSCPGSLHFDFKQQICGWPKPEGCTTSNEDSSSEIDSSESNPSREDNSLEVTSKENDSDEDVSKEDISKEDDSHENDSKEDSSSQSSQEINSSEDVTIENDSEEDSKENDTNENNTEEDVTKEDDSDENDSDDTSKEDDTDENDSNDTSKEDDTDENDSNNTSKEDDTDENDSNEDTSKEGDTNEDVSNEDTSDENDSSKDVTSEENTAEEDTSNDDTDNIRNIKKIEAIVKVNVLKKIKKHL</sequence>
<evidence type="ECO:0000256" key="5">
    <source>
        <dbReference type="ARBA" id="ARBA00023180"/>
    </source>
</evidence>
<dbReference type="RefSeq" id="XP_013169641.1">
    <property type="nucleotide sequence ID" value="XM_013314187.1"/>
</dbReference>
<feature type="region of interest" description="Disordered" evidence="6">
    <location>
        <begin position="338"/>
        <end position="538"/>
    </location>
</feature>
<dbReference type="PANTHER" id="PTHR23301">
    <property type="entry name" value="CHITIN BINDING PERITROPHIN-A"/>
    <property type="match status" value="1"/>
</dbReference>
<protein>
    <submittedName>
        <fullName evidence="9">Chondroitin proteoglycan 2-like</fullName>
    </submittedName>
</protein>
<keyword evidence="1" id="KW-0147">Chitin-binding</keyword>
<dbReference type="Pfam" id="PF01607">
    <property type="entry name" value="CBM_14"/>
    <property type="match status" value="4"/>
</dbReference>
<feature type="compositionally biased region" description="Basic and acidic residues" evidence="6">
    <location>
        <begin position="357"/>
        <end position="371"/>
    </location>
</feature>
<feature type="domain" description="Chitin-binding type-2" evidence="8">
    <location>
        <begin position="211"/>
        <end position="270"/>
    </location>
</feature>
<dbReference type="InterPro" id="IPR002557">
    <property type="entry name" value="Chitin-bd_dom"/>
</dbReference>
<proteinExistence type="predicted"/>
<evidence type="ECO:0000256" key="4">
    <source>
        <dbReference type="ARBA" id="ARBA00023157"/>
    </source>
</evidence>
<evidence type="ECO:0000256" key="1">
    <source>
        <dbReference type="ARBA" id="ARBA00022669"/>
    </source>
</evidence>
<feature type="compositionally biased region" description="Acidic residues" evidence="6">
    <location>
        <begin position="430"/>
        <end position="473"/>
    </location>
</feature>
<dbReference type="GO" id="GO:0005576">
    <property type="term" value="C:extracellular region"/>
    <property type="evidence" value="ECO:0007669"/>
    <property type="project" value="InterPro"/>
</dbReference>
<feature type="domain" description="Chitin-binding type-2" evidence="8">
    <location>
        <begin position="283"/>
        <end position="341"/>
    </location>
</feature>
<keyword evidence="5" id="KW-0325">Glycoprotein</keyword>
<feature type="compositionally biased region" description="Low complexity" evidence="6">
    <location>
        <begin position="398"/>
        <end position="409"/>
    </location>
</feature>
<feature type="compositionally biased region" description="Acidic residues" evidence="6">
    <location>
        <begin position="498"/>
        <end position="511"/>
    </location>
</feature>
<feature type="domain" description="Chitin-binding type-2" evidence="8">
    <location>
        <begin position="116"/>
        <end position="174"/>
    </location>
</feature>
<evidence type="ECO:0000313" key="9">
    <source>
        <dbReference type="RefSeq" id="XP_013169641.1"/>
    </source>
</evidence>
<dbReference type="PANTHER" id="PTHR23301:SF0">
    <property type="entry name" value="CHITIN-BINDING TYPE-2 DOMAIN-CONTAINING PROTEIN-RELATED"/>
    <property type="match status" value="1"/>
</dbReference>
<feature type="signal peptide" evidence="7">
    <location>
        <begin position="1"/>
        <end position="15"/>
    </location>
</feature>
<accession>A0AAJ7EAQ2</accession>
<dbReference type="Gene3D" id="2.170.140.10">
    <property type="entry name" value="Chitin binding domain"/>
    <property type="match status" value="4"/>
</dbReference>
<evidence type="ECO:0000256" key="2">
    <source>
        <dbReference type="ARBA" id="ARBA00022729"/>
    </source>
</evidence>
<dbReference type="PROSITE" id="PS50940">
    <property type="entry name" value="CHIT_BIND_II"/>
    <property type="match status" value="4"/>
</dbReference>